<dbReference type="Proteomes" id="UP000249769">
    <property type="component" value="Unassembled WGS sequence"/>
</dbReference>
<organism evidence="2 3">
    <name type="scientific">Agrobacterium fabrum</name>
    <dbReference type="NCBI Taxonomy" id="1176649"/>
    <lineage>
        <taxon>Bacteria</taxon>
        <taxon>Pseudomonadati</taxon>
        <taxon>Pseudomonadota</taxon>
        <taxon>Alphaproteobacteria</taxon>
        <taxon>Hyphomicrobiales</taxon>
        <taxon>Rhizobiaceae</taxon>
        <taxon>Rhizobium/Agrobacterium group</taxon>
        <taxon>Agrobacterium</taxon>
        <taxon>Agrobacterium tumefaciens complex</taxon>
    </lineage>
</organism>
<feature type="domain" description="Bacteriophage Mu GpT" evidence="1">
    <location>
        <begin position="10"/>
        <end position="293"/>
    </location>
</feature>
<evidence type="ECO:0000259" key="1">
    <source>
        <dbReference type="Pfam" id="PF10124"/>
    </source>
</evidence>
<dbReference type="Pfam" id="PF10124">
    <property type="entry name" value="Mu-like_gpT"/>
    <property type="match status" value="1"/>
</dbReference>
<evidence type="ECO:0000313" key="2">
    <source>
        <dbReference type="EMBL" id="PZP44629.1"/>
    </source>
</evidence>
<dbReference type="EMBL" id="QFOL01000355">
    <property type="protein sequence ID" value="PZP44629.1"/>
    <property type="molecule type" value="Genomic_DNA"/>
</dbReference>
<gene>
    <name evidence="2" type="ORF">DI595_19825</name>
</gene>
<accession>A0A2W5GRK4</accession>
<sequence>MMINDANLGLVFKGFQTVYNESFDGTVSHKDTLAMTVTSNTAEEEYGWFGQFPKLREWVGDRQVKALSSHGFKIRNRKFESTVSVSRDDISDDRVGIYKPMFQEMGRTAKQHPDTLIFDLLDNGFEVDCYDGQNFFDAEHPQLPDDNGNSAYVSNMQDGNGEPWYLLDLSRGVKPIVWQDREKYDFQTVTSDKDTKVFLSDEYLYGIRARVNCGFGLWQLAFGSKAELNSANIRAAYTAMSEFTGDKGMKLGIAPTHIVVGAGNFFKARDILLSTTIGGSTNTDANLLQIIKSSV</sequence>
<reference evidence="2 3" key="1">
    <citation type="submission" date="2017-08" db="EMBL/GenBank/DDBJ databases">
        <title>Infants hospitalized years apart are colonized by the same room-sourced microbial strains.</title>
        <authorList>
            <person name="Brooks B."/>
            <person name="Olm M.R."/>
            <person name="Firek B.A."/>
            <person name="Baker R."/>
            <person name="Thomas B.C."/>
            <person name="Morowitz M.J."/>
            <person name="Banfield J.F."/>
        </authorList>
    </citation>
    <scope>NUCLEOTIDE SEQUENCE [LARGE SCALE GENOMIC DNA]</scope>
    <source>
        <strain evidence="2">S2_009_000_R2_73</strain>
    </source>
</reference>
<comment type="caution">
    <text evidence="2">The sequence shown here is derived from an EMBL/GenBank/DDBJ whole genome shotgun (WGS) entry which is preliminary data.</text>
</comment>
<name>A0A2W5GRK4_9HYPH</name>
<protein>
    <recommendedName>
        <fullName evidence="1">Bacteriophage Mu GpT domain-containing protein</fullName>
    </recommendedName>
</protein>
<evidence type="ECO:0000313" key="3">
    <source>
        <dbReference type="Proteomes" id="UP000249769"/>
    </source>
</evidence>
<proteinExistence type="predicted"/>
<dbReference type="InterPro" id="IPR018774">
    <property type="entry name" value="Phage_Mu_GpT"/>
</dbReference>
<dbReference type="AlphaFoldDB" id="A0A2W5GRK4"/>